<protein>
    <recommendedName>
        <fullName evidence="6">Ribonuclease VapC</fullName>
        <shortName evidence="6">RNase VapC</shortName>
        <ecNumber evidence="6">3.1.-.-</ecNumber>
    </recommendedName>
    <alternativeName>
        <fullName evidence="6">Toxin VapC</fullName>
    </alternativeName>
</protein>
<dbReference type="RefSeq" id="WP_053079944.1">
    <property type="nucleotide sequence ID" value="NZ_HF570958.1"/>
</dbReference>
<dbReference type="GO" id="GO:0090729">
    <property type="term" value="F:toxin activity"/>
    <property type="evidence" value="ECO:0007669"/>
    <property type="project" value="UniProtKB-KW"/>
</dbReference>
<dbReference type="OrthoDB" id="128866at2"/>
<keyword evidence="3 6" id="KW-0479">Metal-binding</keyword>
<comment type="cofactor">
    <cofactor evidence="6">
        <name>Mg(2+)</name>
        <dbReference type="ChEBI" id="CHEBI:18420"/>
    </cofactor>
</comment>
<evidence type="ECO:0000256" key="1">
    <source>
        <dbReference type="ARBA" id="ARBA00022649"/>
    </source>
</evidence>
<gene>
    <name evidence="6" type="primary">vapC</name>
    <name evidence="7" type="ORF">BN12_170032</name>
</gene>
<dbReference type="STRING" id="1194083.BN12_170032"/>
<accession>A0A077LUI9</accession>
<dbReference type="EMBL" id="CAJB01000079">
    <property type="protein sequence ID" value="CCH77181.1"/>
    <property type="molecule type" value="Genomic_DNA"/>
</dbReference>
<keyword evidence="2 6" id="KW-0540">Nuclease</keyword>
<dbReference type="GO" id="GO:0004540">
    <property type="term" value="F:RNA nuclease activity"/>
    <property type="evidence" value="ECO:0007669"/>
    <property type="project" value="InterPro"/>
</dbReference>
<organism evidence="7 8">
    <name type="scientific">Nostocoides japonicum T1-X7</name>
    <dbReference type="NCBI Taxonomy" id="1194083"/>
    <lineage>
        <taxon>Bacteria</taxon>
        <taxon>Bacillati</taxon>
        <taxon>Actinomycetota</taxon>
        <taxon>Actinomycetes</taxon>
        <taxon>Micrococcales</taxon>
        <taxon>Intrasporangiaceae</taxon>
        <taxon>Nostocoides</taxon>
    </lineage>
</organism>
<name>A0A077LUI9_9MICO</name>
<keyword evidence="8" id="KW-1185">Reference proteome</keyword>
<dbReference type="AlphaFoldDB" id="A0A077LUI9"/>
<evidence type="ECO:0000256" key="5">
    <source>
        <dbReference type="ARBA" id="ARBA00022842"/>
    </source>
</evidence>
<reference evidence="7 8" key="1">
    <citation type="journal article" date="2013" name="ISME J.">
        <title>A metabolic model for members of the genus Tetrasphaera involved in enhanced biological phosphorus removal.</title>
        <authorList>
            <person name="Kristiansen R."/>
            <person name="Nguyen H.T.T."/>
            <person name="Saunders A.M."/>
            <person name="Nielsen J.L."/>
            <person name="Wimmer R."/>
            <person name="Le V.Q."/>
            <person name="McIlroy S.J."/>
            <person name="Petrovski S."/>
            <person name="Seviour R.J."/>
            <person name="Calteau A."/>
            <person name="Nielsen K.L."/>
            <person name="Nielsen P.H."/>
        </authorList>
    </citation>
    <scope>NUCLEOTIDE SEQUENCE [LARGE SCALE GENOMIC DNA]</scope>
    <source>
        <strain evidence="7 8">T1-X7</strain>
    </source>
</reference>
<dbReference type="GO" id="GO:0016788">
    <property type="term" value="F:hydrolase activity, acting on ester bonds"/>
    <property type="evidence" value="ECO:0007669"/>
    <property type="project" value="InterPro"/>
</dbReference>
<comment type="caution">
    <text evidence="7">The sequence shown here is derived from an EMBL/GenBank/DDBJ whole genome shotgun (WGS) entry which is preliminary data.</text>
</comment>
<dbReference type="HAMAP" id="MF_00265">
    <property type="entry name" value="VapC_Nob1"/>
    <property type="match status" value="1"/>
</dbReference>
<proteinExistence type="inferred from homology"/>
<dbReference type="InterPro" id="IPR029060">
    <property type="entry name" value="PIN-like_dom_sf"/>
</dbReference>
<dbReference type="NCBIfam" id="TIGR00028">
    <property type="entry name" value="Mtu_PIN_fam"/>
    <property type="match status" value="1"/>
</dbReference>
<comment type="function">
    <text evidence="6">Toxic component of a toxin-antitoxin (TA) system. An RNase.</text>
</comment>
<evidence type="ECO:0000313" key="7">
    <source>
        <dbReference type="EMBL" id="CCH77181.1"/>
    </source>
</evidence>
<evidence type="ECO:0000313" key="8">
    <source>
        <dbReference type="Proteomes" id="UP000035721"/>
    </source>
</evidence>
<keyword evidence="6" id="KW-0800">Toxin</keyword>
<dbReference type="InterPro" id="IPR022907">
    <property type="entry name" value="VapC_family"/>
</dbReference>
<evidence type="ECO:0000256" key="2">
    <source>
        <dbReference type="ARBA" id="ARBA00022722"/>
    </source>
</evidence>
<evidence type="ECO:0000256" key="6">
    <source>
        <dbReference type="HAMAP-Rule" id="MF_00265"/>
    </source>
</evidence>
<comment type="similarity">
    <text evidence="6">Belongs to the PINc/VapC protein family.</text>
</comment>
<evidence type="ECO:0000256" key="3">
    <source>
        <dbReference type="ARBA" id="ARBA00022723"/>
    </source>
</evidence>
<dbReference type="GO" id="GO:0000287">
    <property type="term" value="F:magnesium ion binding"/>
    <property type="evidence" value="ECO:0007669"/>
    <property type="project" value="UniProtKB-UniRule"/>
</dbReference>
<keyword evidence="4 6" id="KW-0378">Hydrolase</keyword>
<sequence length="143" mass="15831">MILLDVGTCLTGFWAGHVHHEKIHAWLDAAEDDSLGLCRIVHLGWLRLLTNPAVLGADALTRRDAWDFVAFVLADARFGWIDEPEDIDTHLATHAAHDDRSHKLWTDDYLAAFALAGSHSFATLDTKIAHRYPGLTVVNLLAA</sequence>
<keyword evidence="5 6" id="KW-0460">Magnesium</keyword>
<keyword evidence="1 6" id="KW-1277">Toxin-antitoxin system</keyword>
<dbReference type="InterPro" id="IPR006226">
    <property type="entry name" value="Mtu_PIN"/>
</dbReference>
<feature type="binding site" evidence="6">
    <location>
        <position position="5"/>
    </location>
    <ligand>
        <name>Mg(2+)</name>
        <dbReference type="ChEBI" id="CHEBI:18420"/>
    </ligand>
</feature>
<evidence type="ECO:0000256" key="4">
    <source>
        <dbReference type="ARBA" id="ARBA00022801"/>
    </source>
</evidence>
<dbReference type="EC" id="3.1.-.-" evidence="6"/>
<feature type="binding site" evidence="6">
    <location>
        <position position="107"/>
    </location>
    <ligand>
        <name>Mg(2+)</name>
        <dbReference type="ChEBI" id="CHEBI:18420"/>
    </ligand>
</feature>
<dbReference type="SUPFAM" id="SSF88723">
    <property type="entry name" value="PIN domain-like"/>
    <property type="match status" value="1"/>
</dbReference>
<dbReference type="Proteomes" id="UP000035721">
    <property type="component" value="Unassembled WGS sequence"/>
</dbReference>